<dbReference type="SUPFAM" id="SSF52266">
    <property type="entry name" value="SGNH hydrolase"/>
    <property type="match status" value="1"/>
</dbReference>
<sequence length="242" mass="26315">MRTRSGWLLAGAAVVGVGVALGVALRRARVEQQVTHYPDHWRQRPRSMPEDAIHHVVLGDSAAQGVGASHVDRGYVSLLADRLAEATGRDVVVTNLSVPAATTRDLVREQLPLLAELPRPADVVTVAIGRSDVVEAGNNLYSFEKHFGDIVAALPEGSFVADVPSLNSPPWAGRSCEFAEVARELVALHDHHLVPLQEATRGMRRFHPGDRGHRIWADAFWLAIEDSGTLDRLRFRDAAGLG</sequence>
<accession>A0A3P1T2V7</accession>
<dbReference type="OrthoDB" id="1828825at2"/>
<protein>
    <submittedName>
        <fullName evidence="2">SGNH/GDSL hydrolase family protein</fullName>
    </submittedName>
</protein>
<keyword evidence="2" id="KW-0378">Hydrolase</keyword>
<name>A0A3P1T2V7_9ACTN</name>
<dbReference type="GO" id="GO:0016787">
    <property type="term" value="F:hydrolase activity"/>
    <property type="evidence" value="ECO:0007669"/>
    <property type="project" value="UniProtKB-KW"/>
</dbReference>
<dbReference type="InterPro" id="IPR036514">
    <property type="entry name" value="SGNH_hydro_sf"/>
</dbReference>
<reference evidence="2 3" key="1">
    <citation type="submission" date="2018-11" db="EMBL/GenBank/DDBJ databases">
        <title>Genomes From Bacteria Associated with the Canine Oral Cavity: a Test Case for Automated Genome-Based Taxonomic Assignment.</title>
        <authorList>
            <person name="Coil D.A."/>
            <person name="Jospin G."/>
            <person name="Darling A.E."/>
            <person name="Wallis C."/>
            <person name="Davis I.J."/>
            <person name="Harris S."/>
            <person name="Eisen J.A."/>
            <person name="Holcombe L.J."/>
            <person name="O'Flynn C."/>
        </authorList>
    </citation>
    <scope>NUCLEOTIDE SEQUENCE [LARGE SCALE GENOMIC DNA]</scope>
    <source>
        <strain evidence="2 3">OH887_COT-365</strain>
    </source>
</reference>
<dbReference type="Pfam" id="PF13472">
    <property type="entry name" value="Lipase_GDSL_2"/>
    <property type="match status" value="1"/>
</dbReference>
<evidence type="ECO:0000313" key="3">
    <source>
        <dbReference type="Proteomes" id="UP000280819"/>
    </source>
</evidence>
<dbReference type="Gene3D" id="3.40.50.1110">
    <property type="entry name" value="SGNH hydrolase"/>
    <property type="match status" value="1"/>
</dbReference>
<organism evidence="2 3">
    <name type="scientific">Arachnia propionica</name>
    <dbReference type="NCBI Taxonomy" id="1750"/>
    <lineage>
        <taxon>Bacteria</taxon>
        <taxon>Bacillati</taxon>
        <taxon>Actinomycetota</taxon>
        <taxon>Actinomycetes</taxon>
        <taxon>Propionibacteriales</taxon>
        <taxon>Propionibacteriaceae</taxon>
        <taxon>Arachnia</taxon>
    </lineage>
</organism>
<dbReference type="RefSeq" id="WP_124845710.1">
    <property type="nucleotide sequence ID" value="NZ_JAUNKP010000055.1"/>
</dbReference>
<comment type="caution">
    <text evidence="2">The sequence shown here is derived from an EMBL/GenBank/DDBJ whole genome shotgun (WGS) entry which is preliminary data.</text>
</comment>
<feature type="domain" description="SGNH hydrolase-type esterase" evidence="1">
    <location>
        <begin position="57"/>
        <end position="215"/>
    </location>
</feature>
<dbReference type="AlphaFoldDB" id="A0A3P1T2V7"/>
<dbReference type="CDD" id="cd00229">
    <property type="entry name" value="SGNH_hydrolase"/>
    <property type="match status" value="1"/>
</dbReference>
<gene>
    <name evidence="2" type="ORF">EII34_13610</name>
</gene>
<dbReference type="Proteomes" id="UP000280819">
    <property type="component" value="Unassembled WGS sequence"/>
</dbReference>
<evidence type="ECO:0000259" key="1">
    <source>
        <dbReference type="Pfam" id="PF13472"/>
    </source>
</evidence>
<dbReference type="EMBL" id="RQZG01000018">
    <property type="protein sequence ID" value="RRD03618.1"/>
    <property type="molecule type" value="Genomic_DNA"/>
</dbReference>
<proteinExistence type="predicted"/>
<evidence type="ECO:0000313" key="2">
    <source>
        <dbReference type="EMBL" id="RRD03618.1"/>
    </source>
</evidence>
<dbReference type="InterPro" id="IPR013830">
    <property type="entry name" value="SGNH_hydro"/>
</dbReference>